<dbReference type="InterPro" id="IPR011009">
    <property type="entry name" value="Kinase-like_dom_sf"/>
</dbReference>
<evidence type="ECO:0000256" key="5">
    <source>
        <dbReference type="ARBA" id="ARBA00022827"/>
    </source>
</evidence>
<reference evidence="9" key="1">
    <citation type="submission" date="2020-11" db="EMBL/GenBank/DDBJ databases">
        <authorList>
            <person name="Tran Van P."/>
        </authorList>
    </citation>
    <scope>NUCLEOTIDE SEQUENCE</scope>
</reference>
<dbReference type="Gene3D" id="3.30.9.10">
    <property type="entry name" value="D-Amino Acid Oxidase, subunit A, domain 2"/>
    <property type="match status" value="1"/>
</dbReference>
<dbReference type="InterPro" id="IPR006181">
    <property type="entry name" value="D-amino_acid_oxidase_CS"/>
</dbReference>
<dbReference type="GO" id="GO:0005782">
    <property type="term" value="C:peroxisomal matrix"/>
    <property type="evidence" value="ECO:0007669"/>
    <property type="project" value="UniProtKB-SubCell"/>
</dbReference>
<evidence type="ECO:0000256" key="7">
    <source>
        <dbReference type="SAM" id="MobiDB-lite"/>
    </source>
</evidence>
<dbReference type="InterPro" id="IPR000719">
    <property type="entry name" value="Prot_kinase_dom"/>
</dbReference>
<evidence type="ECO:0000313" key="9">
    <source>
        <dbReference type="EMBL" id="CAD7633947.1"/>
    </source>
</evidence>
<evidence type="ECO:0000259" key="8">
    <source>
        <dbReference type="PROSITE" id="PS50011"/>
    </source>
</evidence>
<evidence type="ECO:0000256" key="3">
    <source>
        <dbReference type="ARBA" id="ARBA00006730"/>
    </source>
</evidence>
<dbReference type="SUPFAM" id="SSF56112">
    <property type="entry name" value="Protein kinase-like (PK-like)"/>
    <property type="match status" value="1"/>
</dbReference>
<keyword evidence="5" id="KW-0274">FAD</keyword>
<protein>
    <recommendedName>
        <fullName evidence="8">Protein kinase domain-containing protein</fullName>
    </recommendedName>
</protein>
<dbReference type="GO" id="GO:0071949">
    <property type="term" value="F:FAD binding"/>
    <property type="evidence" value="ECO:0007669"/>
    <property type="project" value="InterPro"/>
</dbReference>
<sequence>MAGAHYILPNSDTVVLGGTKQAHNWSREVDLKDSEHIMEGCAQLVPSVKTAQVVKEWVGLRPGRESVRLETEVINNLGNKLHVVHNYGHGGSGVTLSYGCALEVSLTPVEQAHPRDGHLMDAPIEEVNPYPILAPIRTSGLPTGELPATPAARPMRSTDEGEWQQWAQTQRADEWHFPTVAHSGEWGAPHTPQATHMDDMYIGDLSRFPQTPYPSSGLSMSLFGESSDSASSDGLSPVATPTPPATPTPSSGHSSRESYVMGAQQSQQSPVMDQTIGQSSGLATGGAQFITSAIPLVKPRDRLVYRYGMLAPGLMPEGTIQSTTAQVLVDSGVDSEELTTLMDSDEQNEALDRKTAKDLQTISGKGFDIDFTEGGKLGDGIQGVAYQGVYNQNILQLSTREGTRMEGVAVGQPFAAKYVKFRLSTHDLLRLNHEIEKQVLKALKHPNCVTLKMAINLGKKRYIINHLAPKMRPIVTYDRMFLVMDLAESSLYDFHVAGKINAQLAVKFAQELLAGMNYMHNEGILHLDAHGGNALVFRNGNDFVAKWTDFDTAVSRPLYQRWGVRIDDNEFEHYRRDDLESMAKGLDLLATYAPVLSQLAELIRNGVTLQRILDSLGN</sequence>
<keyword evidence="10" id="KW-1185">Reference proteome</keyword>
<feature type="domain" description="Protein kinase" evidence="8">
    <location>
        <begin position="371"/>
        <end position="618"/>
    </location>
</feature>
<dbReference type="SUPFAM" id="SSF54373">
    <property type="entry name" value="FAD-linked reductases, C-terminal domain"/>
    <property type="match status" value="1"/>
</dbReference>
<dbReference type="Gene3D" id="3.40.50.720">
    <property type="entry name" value="NAD(P)-binding Rossmann-like Domain"/>
    <property type="match status" value="1"/>
</dbReference>
<proteinExistence type="inferred from homology"/>
<dbReference type="Gene3D" id="3.30.200.20">
    <property type="entry name" value="Phosphorylase Kinase, domain 1"/>
    <property type="match status" value="1"/>
</dbReference>
<dbReference type="EMBL" id="CAJPIZ010013681">
    <property type="protein sequence ID" value="CAG2114377.1"/>
    <property type="molecule type" value="Genomic_DNA"/>
</dbReference>
<evidence type="ECO:0000313" key="10">
    <source>
        <dbReference type="Proteomes" id="UP000759131"/>
    </source>
</evidence>
<dbReference type="Pfam" id="PF01266">
    <property type="entry name" value="DAO"/>
    <property type="match status" value="1"/>
</dbReference>
<dbReference type="GO" id="GO:0005524">
    <property type="term" value="F:ATP binding"/>
    <property type="evidence" value="ECO:0007669"/>
    <property type="project" value="InterPro"/>
</dbReference>
<dbReference type="EMBL" id="OC868256">
    <property type="protein sequence ID" value="CAD7633947.1"/>
    <property type="molecule type" value="Genomic_DNA"/>
</dbReference>
<name>A0A7R9L356_9ACAR</name>
<accession>A0A7R9L356</accession>
<dbReference type="OrthoDB" id="5985221at2759"/>
<dbReference type="InterPro" id="IPR023209">
    <property type="entry name" value="DAO"/>
</dbReference>
<feature type="compositionally biased region" description="Polar residues" evidence="7">
    <location>
        <begin position="263"/>
        <end position="272"/>
    </location>
</feature>
<dbReference type="GO" id="GO:0003884">
    <property type="term" value="F:D-amino-acid oxidase activity"/>
    <property type="evidence" value="ECO:0007669"/>
    <property type="project" value="InterPro"/>
</dbReference>
<dbReference type="InterPro" id="IPR006076">
    <property type="entry name" value="FAD-dep_OxRdtase"/>
</dbReference>
<evidence type="ECO:0000256" key="2">
    <source>
        <dbReference type="ARBA" id="ARBA00004253"/>
    </source>
</evidence>
<feature type="region of interest" description="Disordered" evidence="7">
    <location>
        <begin position="216"/>
        <end position="272"/>
    </location>
</feature>
<keyword evidence="6" id="KW-0560">Oxidoreductase</keyword>
<dbReference type="PROSITE" id="PS50011">
    <property type="entry name" value="PROTEIN_KINASE_DOM"/>
    <property type="match status" value="1"/>
</dbReference>
<dbReference type="Gene3D" id="1.10.510.10">
    <property type="entry name" value="Transferase(Phosphotransferase) domain 1"/>
    <property type="match status" value="1"/>
</dbReference>
<dbReference type="PROSITE" id="PS00677">
    <property type="entry name" value="DAO"/>
    <property type="match status" value="1"/>
</dbReference>
<feature type="compositionally biased region" description="Low complexity" evidence="7">
    <location>
        <begin position="221"/>
        <end position="236"/>
    </location>
</feature>
<dbReference type="GO" id="GO:0004672">
    <property type="term" value="F:protein kinase activity"/>
    <property type="evidence" value="ECO:0007669"/>
    <property type="project" value="InterPro"/>
</dbReference>
<dbReference type="AlphaFoldDB" id="A0A7R9L356"/>
<comment type="cofactor">
    <cofactor evidence="1">
        <name>FAD</name>
        <dbReference type="ChEBI" id="CHEBI:57692"/>
    </cofactor>
</comment>
<evidence type="ECO:0000256" key="1">
    <source>
        <dbReference type="ARBA" id="ARBA00001974"/>
    </source>
</evidence>
<keyword evidence="4" id="KW-0285">Flavoprotein</keyword>
<dbReference type="Proteomes" id="UP000759131">
    <property type="component" value="Unassembled WGS sequence"/>
</dbReference>
<dbReference type="PANTHER" id="PTHR11530">
    <property type="entry name" value="D-AMINO ACID OXIDASE"/>
    <property type="match status" value="1"/>
</dbReference>
<comment type="subcellular location">
    <subcellularLocation>
        <location evidence="2">Peroxisome matrix</location>
    </subcellularLocation>
</comment>
<evidence type="ECO:0000256" key="6">
    <source>
        <dbReference type="ARBA" id="ARBA00023002"/>
    </source>
</evidence>
<dbReference type="SMART" id="SM00220">
    <property type="entry name" value="S_TKc"/>
    <property type="match status" value="1"/>
</dbReference>
<organism evidence="9">
    <name type="scientific">Medioppia subpectinata</name>
    <dbReference type="NCBI Taxonomy" id="1979941"/>
    <lineage>
        <taxon>Eukaryota</taxon>
        <taxon>Metazoa</taxon>
        <taxon>Ecdysozoa</taxon>
        <taxon>Arthropoda</taxon>
        <taxon>Chelicerata</taxon>
        <taxon>Arachnida</taxon>
        <taxon>Acari</taxon>
        <taxon>Acariformes</taxon>
        <taxon>Sarcoptiformes</taxon>
        <taxon>Oribatida</taxon>
        <taxon>Brachypylina</taxon>
        <taxon>Oppioidea</taxon>
        <taxon>Oppiidae</taxon>
        <taxon>Medioppia</taxon>
    </lineage>
</organism>
<comment type="similarity">
    <text evidence="3">Belongs to the DAMOX/DASOX family.</text>
</comment>
<dbReference type="Pfam" id="PF00069">
    <property type="entry name" value="Pkinase"/>
    <property type="match status" value="1"/>
</dbReference>
<gene>
    <name evidence="9" type="ORF">OSB1V03_LOCUS14343</name>
</gene>
<evidence type="ECO:0000256" key="4">
    <source>
        <dbReference type="ARBA" id="ARBA00022630"/>
    </source>
</evidence>
<dbReference type="GO" id="GO:0019478">
    <property type="term" value="P:D-amino acid catabolic process"/>
    <property type="evidence" value="ECO:0007669"/>
    <property type="project" value="TreeGrafter"/>
</dbReference>
<dbReference type="PANTHER" id="PTHR11530:SF11">
    <property type="entry name" value="D-ASPARTATE OXIDASE"/>
    <property type="match status" value="1"/>
</dbReference>